<dbReference type="EMBL" id="JANAVB010003400">
    <property type="protein sequence ID" value="KAJ6849521.1"/>
    <property type="molecule type" value="Genomic_DNA"/>
</dbReference>
<keyword evidence="1" id="KW-1133">Transmembrane helix</keyword>
<keyword evidence="4" id="KW-1185">Reference proteome</keyword>
<evidence type="ECO:0000313" key="2">
    <source>
        <dbReference type="EMBL" id="KAJ6824305.1"/>
    </source>
</evidence>
<proteinExistence type="predicted"/>
<evidence type="ECO:0000256" key="1">
    <source>
        <dbReference type="SAM" id="Phobius"/>
    </source>
</evidence>
<comment type="caution">
    <text evidence="2">The sequence shown here is derived from an EMBL/GenBank/DDBJ whole genome shotgun (WGS) entry which is preliminary data.</text>
</comment>
<evidence type="ECO:0000313" key="4">
    <source>
        <dbReference type="Proteomes" id="UP001140949"/>
    </source>
</evidence>
<name>A0AAX6G7L4_IRIPA</name>
<organism evidence="2 4">
    <name type="scientific">Iris pallida</name>
    <name type="common">Sweet iris</name>
    <dbReference type="NCBI Taxonomy" id="29817"/>
    <lineage>
        <taxon>Eukaryota</taxon>
        <taxon>Viridiplantae</taxon>
        <taxon>Streptophyta</taxon>
        <taxon>Embryophyta</taxon>
        <taxon>Tracheophyta</taxon>
        <taxon>Spermatophyta</taxon>
        <taxon>Magnoliopsida</taxon>
        <taxon>Liliopsida</taxon>
        <taxon>Asparagales</taxon>
        <taxon>Iridaceae</taxon>
        <taxon>Iridoideae</taxon>
        <taxon>Irideae</taxon>
        <taxon>Iris</taxon>
    </lineage>
</organism>
<evidence type="ECO:0000313" key="3">
    <source>
        <dbReference type="EMBL" id="KAJ6849521.1"/>
    </source>
</evidence>
<dbReference type="AlphaFoldDB" id="A0AAX6G7L4"/>
<reference evidence="2" key="2">
    <citation type="submission" date="2023-04" db="EMBL/GenBank/DDBJ databases">
        <authorList>
            <person name="Bruccoleri R.E."/>
            <person name="Oakeley E.J."/>
            <person name="Faust A.-M."/>
            <person name="Dessus-Babus S."/>
            <person name="Altorfer M."/>
            <person name="Burckhardt D."/>
            <person name="Oertli M."/>
            <person name="Naumann U."/>
            <person name="Petersen F."/>
            <person name="Wong J."/>
        </authorList>
    </citation>
    <scope>NUCLEOTIDE SEQUENCE</scope>
    <source>
        <strain evidence="2">GSM-AAB239-AS_SAM_17_03QT</strain>
        <tissue evidence="2">Leaf</tissue>
    </source>
</reference>
<protein>
    <recommendedName>
        <fullName evidence="5">Secreted protein</fullName>
    </recommendedName>
</protein>
<sequence>MVPCYFSKVKPILEFMFIMNIVTSSISSSFILNRRKIAIIIALLIFAQQIQSCDRYLTISSFYTQSVDFLVYPLFRTALSRRAALRAALSTLNSGCRVP</sequence>
<evidence type="ECO:0008006" key="5">
    <source>
        <dbReference type="Google" id="ProtNLM"/>
    </source>
</evidence>
<accession>A0AAX6G7L4</accession>
<keyword evidence="1" id="KW-0812">Transmembrane</keyword>
<feature type="transmembrane region" description="Helical" evidence="1">
    <location>
        <begin position="12"/>
        <end position="32"/>
    </location>
</feature>
<dbReference type="EMBL" id="JANAVB010022241">
    <property type="protein sequence ID" value="KAJ6824305.1"/>
    <property type="molecule type" value="Genomic_DNA"/>
</dbReference>
<reference evidence="2" key="1">
    <citation type="journal article" date="2023" name="GigaByte">
        <title>Genome assembly of the bearded iris, Iris pallida Lam.</title>
        <authorList>
            <person name="Bruccoleri R.E."/>
            <person name="Oakeley E.J."/>
            <person name="Faust A.M.E."/>
            <person name="Altorfer M."/>
            <person name="Dessus-Babus S."/>
            <person name="Burckhardt D."/>
            <person name="Oertli M."/>
            <person name="Naumann U."/>
            <person name="Petersen F."/>
            <person name="Wong J."/>
        </authorList>
    </citation>
    <scope>NUCLEOTIDE SEQUENCE</scope>
    <source>
        <strain evidence="2">GSM-AAB239-AS_SAM_17_03QT</strain>
    </source>
</reference>
<gene>
    <name evidence="2" type="ORF">M6B38_102520</name>
    <name evidence="3" type="ORF">M6B38_267405</name>
</gene>
<keyword evidence="1" id="KW-0472">Membrane</keyword>
<dbReference type="Proteomes" id="UP001140949">
    <property type="component" value="Unassembled WGS sequence"/>
</dbReference>